<dbReference type="AlphaFoldDB" id="A0AAD5UAJ6"/>
<dbReference type="Gene3D" id="3.80.10.10">
    <property type="entry name" value="Ribonuclease Inhibitor"/>
    <property type="match status" value="1"/>
</dbReference>
<accession>A0AAD5UAJ6</accession>
<dbReference type="EMBL" id="JADGKB010000139">
    <property type="protein sequence ID" value="KAJ3252508.1"/>
    <property type="molecule type" value="Genomic_DNA"/>
</dbReference>
<evidence type="ECO:0000313" key="2">
    <source>
        <dbReference type="Proteomes" id="UP001210925"/>
    </source>
</evidence>
<name>A0AAD5UAJ6_9FUNG</name>
<feature type="non-terminal residue" evidence="1">
    <location>
        <position position="316"/>
    </location>
</feature>
<dbReference type="Proteomes" id="UP001210925">
    <property type="component" value="Unassembled WGS sequence"/>
</dbReference>
<keyword evidence="2" id="KW-1185">Reference proteome</keyword>
<dbReference type="SUPFAM" id="SSF52047">
    <property type="entry name" value="RNI-like"/>
    <property type="match status" value="1"/>
</dbReference>
<comment type="caution">
    <text evidence="1">The sequence shown here is derived from an EMBL/GenBank/DDBJ whole genome shotgun (WGS) entry which is preliminary data.</text>
</comment>
<evidence type="ECO:0000313" key="1">
    <source>
        <dbReference type="EMBL" id="KAJ3252508.1"/>
    </source>
</evidence>
<dbReference type="InterPro" id="IPR032675">
    <property type="entry name" value="LRR_dom_sf"/>
</dbReference>
<organism evidence="1 2">
    <name type="scientific">Boothiomyces macroporosus</name>
    <dbReference type="NCBI Taxonomy" id="261099"/>
    <lineage>
        <taxon>Eukaryota</taxon>
        <taxon>Fungi</taxon>
        <taxon>Fungi incertae sedis</taxon>
        <taxon>Chytridiomycota</taxon>
        <taxon>Chytridiomycota incertae sedis</taxon>
        <taxon>Chytridiomycetes</taxon>
        <taxon>Rhizophydiales</taxon>
        <taxon>Terramycetaceae</taxon>
        <taxon>Boothiomyces</taxon>
    </lineage>
</organism>
<proteinExistence type="predicted"/>
<sequence length="316" mass="36015">MTDDALDTICKNTNLILLEIKANSSSIITERGILFLVPGLRNLQSFALEYENYSDGRTLNYGDDKKFMYNLGLFILNHRLVSFSIDWPFNYVALLKILCNRNLKQIKISNSSSINAINELIHTNPLESIILQDINTRDVNETMNAIPVGIKHLELNGVCHFDMLTGLTNFSNLTTLIFKPTTRYASISPYLTTEIKQIAICCRKLKIVYLPIHDDETLIEFSKCPLVELEIQDGRGVTDDGLRKLKNLKHLGLGYSNMTDYRIVDGLQEFIMATPNRISQEGFRKMNNNLEYLGNINGYSLEFVLQEIGSMKMLKK</sequence>
<protein>
    <submittedName>
        <fullName evidence="1">Uncharacterized protein</fullName>
    </submittedName>
</protein>
<reference evidence="1" key="1">
    <citation type="submission" date="2020-05" db="EMBL/GenBank/DDBJ databases">
        <title>Phylogenomic resolution of chytrid fungi.</title>
        <authorList>
            <person name="Stajich J.E."/>
            <person name="Amses K."/>
            <person name="Simmons R."/>
            <person name="Seto K."/>
            <person name="Myers J."/>
            <person name="Bonds A."/>
            <person name="Quandt C.A."/>
            <person name="Barry K."/>
            <person name="Liu P."/>
            <person name="Grigoriev I."/>
            <person name="Longcore J.E."/>
            <person name="James T.Y."/>
        </authorList>
    </citation>
    <scope>NUCLEOTIDE SEQUENCE</scope>
    <source>
        <strain evidence="1">PLAUS21</strain>
    </source>
</reference>
<gene>
    <name evidence="1" type="ORF">HK103_001446</name>
</gene>